<dbReference type="OrthoDB" id="10460821at2759"/>
<protein>
    <submittedName>
        <fullName evidence="1">Uncharacterized protein</fullName>
    </submittedName>
</protein>
<dbReference type="EMBL" id="KZ772834">
    <property type="protein sequence ID" value="PTQ28412.1"/>
    <property type="molecule type" value="Genomic_DNA"/>
</dbReference>
<organism evidence="1 2">
    <name type="scientific">Marchantia polymorpha</name>
    <name type="common">Common liverwort</name>
    <name type="synonym">Marchantia aquatica</name>
    <dbReference type="NCBI Taxonomy" id="3197"/>
    <lineage>
        <taxon>Eukaryota</taxon>
        <taxon>Viridiplantae</taxon>
        <taxon>Streptophyta</taxon>
        <taxon>Embryophyta</taxon>
        <taxon>Marchantiophyta</taxon>
        <taxon>Marchantiopsida</taxon>
        <taxon>Marchantiidae</taxon>
        <taxon>Marchantiales</taxon>
        <taxon>Marchantiaceae</taxon>
        <taxon>Marchantia</taxon>
    </lineage>
</organism>
<evidence type="ECO:0000313" key="2">
    <source>
        <dbReference type="Proteomes" id="UP000244005"/>
    </source>
</evidence>
<gene>
    <name evidence="1" type="ORF">MARPO_0164s0008</name>
</gene>
<dbReference type="Proteomes" id="UP000244005">
    <property type="component" value="Unassembled WGS sequence"/>
</dbReference>
<keyword evidence="2" id="KW-1185">Reference proteome</keyword>
<dbReference type="AlphaFoldDB" id="A0A2R6W3M2"/>
<name>A0A2R6W3M2_MARPO</name>
<sequence>MDTLIERITAKKQNLCEFGGGIEAASIIITSSLMTFDLATLKFFEEPKSFFLFGSDRKLLALECRKAVTLHGFDRSPKVAARKSTVLQEIEVHEEFRVVLHFVCEGPHGLRIRRTFRAFDANGLRRSHLGDDARAALGGVRISIWTRLRTIHSLEEASRDRLGHRVSTAWPLLIRTPWRGCHRCHAGRMMS</sequence>
<dbReference type="Gramene" id="Mp4g19020.1">
    <property type="protein sequence ID" value="Mp4g19020.1.cds1"/>
    <property type="gene ID" value="Mp4g19020"/>
</dbReference>
<evidence type="ECO:0000313" key="1">
    <source>
        <dbReference type="EMBL" id="PTQ28412.1"/>
    </source>
</evidence>
<accession>A0A2R6W3M2</accession>
<reference evidence="2" key="1">
    <citation type="journal article" date="2017" name="Cell">
        <title>Insights into land plant evolution garnered from the Marchantia polymorpha genome.</title>
        <authorList>
            <person name="Bowman J.L."/>
            <person name="Kohchi T."/>
            <person name="Yamato K.T."/>
            <person name="Jenkins J."/>
            <person name="Shu S."/>
            <person name="Ishizaki K."/>
            <person name="Yamaoka S."/>
            <person name="Nishihama R."/>
            <person name="Nakamura Y."/>
            <person name="Berger F."/>
            <person name="Adam C."/>
            <person name="Aki S.S."/>
            <person name="Althoff F."/>
            <person name="Araki T."/>
            <person name="Arteaga-Vazquez M.A."/>
            <person name="Balasubrmanian S."/>
            <person name="Barry K."/>
            <person name="Bauer D."/>
            <person name="Boehm C.R."/>
            <person name="Briginshaw L."/>
            <person name="Caballero-Perez J."/>
            <person name="Catarino B."/>
            <person name="Chen F."/>
            <person name="Chiyoda S."/>
            <person name="Chovatia M."/>
            <person name="Davies K.M."/>
            <person name="Delmans M."/>
            <person name="Demura T."/>
            <person name="Dierschke T."/>
            <person name="Dolan L."/>
            <person name="Dorantes-Acosta A.E."/>
            <person name="Eklund D.M."/>
            <person name="Florent S.N."/>
            <person name="Flores-Sandoval E."/>
            <person name="Fujiyama A."/>
            <person name="Fukuzawa H."/>
            <person name="Galik B."/>
            <person name="Grimanelli D."/>
            <person name="Grimwood J."/>
            <person name="Grossniklaus U."/>
            <person name="Hamada T."/>
            <person name="Haseloff J."/>
            <person name="Hetherington A.J."/>
            <person name="Higo A."/>
            <person name="Hirakawa Y."/>
            <person name="Hundley H.N."/>
            <person name="Ikeda Y."/>
            <person name="Inoue K."/>
            <person name="Inoue S.I."/>
            <person name="Ishida S."/>
            <person name="Jia Q."/>
            <person name="Kakita M."/>
            <person name="Kanazawa T."/>
            <person name="Kawai Y."/>
            <person name="Kawashima T."/>
            <person name="Kennedy M."/>
            <person name="Kinose K."/>
            <person name="Kinoshita T."/>
            <person name="Kohara Y."/>
            <person name="Koide E."/>
            <person name="Komatsu K."/>
            <person name="Kopischke S."/>
            <person name="Kubo M."/>
            <person name="Kyozuka J."/>
            <person name="Lagercrantz U."/>
            <person name="Lin S.S."/>
            <person name="Lindquist E."/>
            <person name="Lipzen A.M."/>
            <person name="Lu C.W."/>
            <person name="De Luna E."/>
            <person name="Martienssen R.A."/>
            <person name="Minamino N."/>
            <person name="Mizutani M."/>
            <person name="Mizutani M."/>
            <person name="Mochizuki N."/>
            <person name="Monte I."/>
            <person name="Mosher R."/>
            <person name="Nagasaki H."/>
            <person name="Nakagami H."/>
            <person name="Naramoto S."/>
            <person name="Nishitani K."/>
            <person name="Ohtani M."/>
            <person name="Okamoto T."/>
            <person name="Okumura M."/>
            <person name="Phillips J."/>
            <person name="Pollak B."/>
            <person name="Reinders A."/>
            <person name="Rovekamp M."/>
            <person name="Sano R."/>
            <person name="Sawa S."/>
            <person name="Schmid M.W."/>
            <person name="Shirakawa M."/>
            <person name="Solano R."/>
            <person name="Spunde A."/>
            <person name="Suetsugu N."/>
            <person name="Sugano S."/>
            <person name="Sugiyama A."/>
            <person name="Sun R."/>
            <person name="Suzuki Y."/>
            <person name="Takenaka M."/>
            <person name="Takezawa D."/>
            <person name="Tomogane H."/>
            <person name="Tsuzuki M."/>
            <person name="Ueda T."/>
            <person name="Umeda M."/>
            <person name="Ward J.M."/>
            <person name="Watanabe Y."/>
            <person name="Yazaki K."/>
            <person name="Yokoyama R."/>
            <person name="Yoshitake Y."/>
            <person name="Yotsui I."/>
            <person name="Zachgo S."/>
            <person name="Schmutz J."/>
        </authorList>
    </citation>
    <scope>NUCLEOTIDE SEQUENCE [LARGE SCALE GENOMIC DNA]</scope>
    <source>
        <strain evidence="2">Tak-1</strain>
    </source>
</reference>
<proteinExistence type="predicted"/>